<evidence type="ECO:0000256" key="5">
    <source>
        <dbReference type="SAM" id="Phobius"/>
    </source>
</evidence>
<keyword evidence="2 5" id="KW-0812">Transmembrane</keyword>
<keyword evidence="7" id="KW-1185">Reference proteome</keyword>
<evidence type="ECO:0000256" key="1">
    <source>
        <dbReference type="ARBA" id="ARBA00004194"/>
    </source>
</evidence>
<sequence>MKSKNQPSLINLKLMVFSFFFLLVLYVILRSNYSSFQPIRRSSYPSFLSICNKIPPSLATSLVHYATTNVTPQQDLYELSRTSRVLEKKSPCNFLVFGLGFDSLLWASLNHRGRTMFLEDDKNWMKMVKKQMPSLEIYHVSYETDIKQADELLYKGKSEECKVVGDPRSSKCPLAIKNFPSIVYETEWDVIMVDAPVGSYNRGPGRMNTIYTVGLLAKNKEDGETDVFVHDIERKVEDTFSRAFLCDAYITEEIGRLRHFNIPSHRTIASSRTPFSCTKITPSLAHALVHYATSNITPQQTPKEISVSQRILDKKSPCNFLVFGLGHDSLMWTALNYGGRTVFLEEDRSWIEQIKQQLPSLESYHVVYDTKVTQAGELLEIGTKEECKVVSDPRFSKCQLALKDLPNEVYDIEWDLIMVDAPTGYHDGAPGRMKAIYTAGLMARNKENGETHVFVHDVDRVVEDKFSKTFLCERYLREEEGKIRHFTIPSHRVGLARPFCP</sequence>
<name>A0A8S0QKA2_OLEEU</name>
<dbReference type="Pfam" id="PF21729">
    <property type="entry name" value="IRX15_IRX15L_GXM"/>
    <property type="match status" value="2"/>
</dbReference>
<evidence type="ECO:0000256" key="4">
    <source>
        <dbReference type="ARBA" id="ARBA00023136"/>
    </source>
</evidence>
<dbReference type="Proteomes" id="UP000594638">
    <property type="component" value="Unassembled WGS sequence"/>
</dbReference>
<organism evidence="6 7">
    <name type="scientific">Olea europaea subsp. europaea</name>
    <dbReference type="NCBI Taxonomy" id="158383"/>
    <lineage>
        <taxon>Eukaryota</taxon>
        <taxon>Viridiplantae</taxon>
        <taxon>Streptophyta</taxon>
        <taxon>Embryophyta</taxon>
        <taxon>Tracheophyta</taxon>
        <taxon>Spermatophyta</taxon>
        <taxon>Magnoliopsida</taxon>
        <taxon>eudicotyledons</taxon>
        <taxon>Gunneridae</taxon>
        <taxon>Pentapetalae</taxon>
        <taxon>asterids</taxon>
        <taxon>lamiids</taxon>
        <taxon>Lamiales</taxon>
        <taxon>Oleaceae</taxon>
        <taxon>Oleeae</taxon>
        <taxon>Olea</taxon>
    </lineage>
</organism>
<dbReference type="Gene3D" id="3.40.50.150">
    <property type="entry name" value="Vaccinia Virus protein VP39"/>
    <property type="match status" value="1"/>
</dbReference>
<dbReference type="EMBL" id="CACTIH010001896">
    <property type="protein sequence ID" value="CAA2968014.1"/>
    <property type="molecule type" value="Genomic_DNA"/>
</dbReference>
<gene>
    <name evidence="6" type="ORF">OLEA9_A079191</name>
</gene>
<keyword evidence="3 5" id="KW-1133">Transmembrane helix</keyword>
<dbReference type="AlphaFoldDB" id="A0A8S0QKA2"/>
<dbReference type="PANTHER" id="PTHR31444">
    <property type="entry name" value="OS11G0490100 PROTEIN"/>
    <property type="match status" value="1"/>
</dbReference>
<comment type="subcellular location">
    <subcellularLocation>
        <location evidence="1">Golgi apparatus membrane</location>
        <topology evidence="1">Single-pass membrane protein</topology>
    </subcellularLocation>
</comment>
<dbReference type="GO" id="GO:0000139">
    <property type="term" value="C:Golgi membrane"/>
    <property type="evidence" value="ECO:0007669"/>
    <property type="project" value="UniProtKB-SubCell"/>
</dbReference>
<evidence type="ECO:0000313" key="7">
    <source>
        <dbReference type="Proteomes" id="UP000594638"/>
    </source>
</evidence>
<dbReference type="InterPro" id="IPR006514">
    <property type="entry name" value="IRX15/GXM/AGM"/>
</dbReference>
<evidence type="ECO:0000313" key="6">
    <source>
        <dbReference type="EMBL" id="CAA2968014.1"/>
    </source>
</evidence>
<dbReference type="NCBIfam" id="TIGR01627">
    <property type="entry name" value="A_thal_3515"/>
    <property type="match status" value="2"/>
</dbReference>
<accession>A0A8S0QKA2</accession>
<comment type="caution">
    <text evidence="6">The sequence shown here is derived from an EMBL/GenBank/DDBJ whole genome shotgun (WGS) entry which is preliminary data.</text>
</comment>
<dbReference type="Gramene" id="OE9A079191T1">
    <property type="protein sequence ID" value="OE9A079191C1"/>
    <property type="gene ID" value="OE9A079191"/>
</dbReference>
<feature type="transmembrane region" description="Helical" evidence="5">
    <location>
        <begin position="12"/>
        <end position="29"/>
    </location>
</feature>
<proteinExistence type="predicted"/>
<dbReference type="InterPro" id="IPR029063">
    <property type="entry name" value="SAM-dependent_MTases_sf"/>
</dbReference>
<dbReference type="GO" id="GO:0045492">
    <property type="term" value="P:xylan biosynthetic process"/>
    <property type="evidence" value="ECO:0007669"/>
    <property type="project" value="InterPro"/>
</dbReference>
<reference evidence="6 7" key="1">
    <citation type="submission" date="2019-12" db="EMBL/GenBank/DDBJ databases">
        <authorList>
            <person name="Alioto T."/>
            <person name="Alioto T."/>
            <person name="Gomez Garrido J."/>
        </authorList>
    </citation>
    <scope>NUCLEOTIDE SEQUENCE [LARGE SCALE GENOMIC DNA]</scope>
</reference>
<dbReference type="OrthoDB" id="1896682at2759"/>
<evidence type="ECO:0000256" key="2">
    <source>
        <dbReference type="ARBA" id="ARBA00022692"/>
    </source>
</evidence>
<keyword evidence="4 5" id="KW-0472">Membrane</keyword>
<evidence type="ECO:0000256" key="3">
    <source>
        <dbReference type="ARBA" id="ARBA00022989"/>
    </source>
</evidence>
<protein>
    <submittedName>
        <fullName evidence="6">Glucuronoxylan 4-O-methyltransferase 3-like</fullName>
    </submittedName>
</protein>